<evidence type="ECO:0000313" key="4">
    <source>
        <dbReference type="Proteomes" id="UP001251857"/>
    </source>
</evidence>
<reference evidence="3 4" key="1">
    <citation type="submission" date="2023-09" db="EMBL/GenBank/DDBJ databases">
        <authorList>
            <person name="Rey-Velasco X."/>
        </authorList>
    </citation>
    <scope>NUCLEOTIDE SEQUENCE [LARGE SCALE GENOMIC DNA]</scope>
    <source>
        <strain evidence="3 4">W335</strain>
    </source>
</reference>
<proteinExistence type="predicted"/>
<accession>A0ABU3C3B4</accession>
<name>A0ABU3C3B4_9GAMM</name>
<dbReference type="PROSITE" id="PS51257">
    <property type="entry name" value="PROKAR_LIPOPROTEIN"/>
    <property type="match status" value="1"/>
</dbReference>
<sequence>MRGPALSLVWIVFAAGCSGVPSRPGPPPSGPDELLSQARGEAENKQLYTDLIREMMDQDRLYAAMAHLEAQEKQYGTTPELRLLRADLLRKLDQPIAAEQLYRGLLSEGQFRGRARHGLGLIYAPQDLTLAVRHLRSAVALLPTNAGIRNDLGYALLRQGEVDAAVRELATAYQLSPDQRLSRNNYIVALLIDGEERQAARIAAEHEVSGEQIKRLRERAASLQQLARRPATLPDEPRPAESSNPADDSRNASTTIGGGGG</sequence>
<organism evidence="3 4">
    <name type="scientific">Spectribacter hydrogenoxidans</name>
    <dbReference type="NCBI Taxonomy" id="3075608"/>
    <lineage>
        <taxon>Bacteria</taxon>
        <taxon>Pseudomonadati</taxon>
        <taxon>Pseudomonadota</taxon>
        <taxon>Gammaproteobacteria</taxon>
        <taxon>Salinisphaerales</taxon>
        <taxon>Salinisphaeraceae</taxon>
        <taxon>Spectribacter</taxon>
    </lineage>
</organism>
<keyword evidence="1" id="KW-0802">TPR repeat</keyword>
<feature type="compositionally biased region" description="Polar residues" evidence="2">
    <location>
        <begin position="241"/>
        <end position="255"/>
    </location>
</feature>
<dbReference type="Pfam" id="PF14559">
    <property type="entry name" value="TPR_19"/>
    <property type="match status" value="1"/>
</dbReference>
<feature type="region of interest" description="Disordered" evidence="2">
    <location>
        <begin position="224"/>
        <end position="261"/>
    </location>
</feature>
<keyword evidence="4" id="KW-1185">Reference proteome</keyword>
<evidence type="ECO:0000313" key="3">
    <source>
        <dbReference type="EMBL" id="MDT0636045.1"/>
    </source>
</evidence>
<dbReference type="SUPFAM" id="SSF48452">
    <property type="entry name" value="TPR-like"/>
    <property type="match status" value="1"/>
</dbReference>
<protein>
    <submittedName>
        <fullName evidence="3">Tetratricopeptide repeat protein</fullName>
    </submittedName>
</protein>
<feature type="repeat" description="TPR" evidence="1">
    <location>
        <begin position="146"/>
        <end position="179"/>
    </location>
</feature>
<dbReference type="RefSeq" id="WP_311653940.1">
    <property type="nucleotide sequence ID" value="NZ_JAVRIB010000017.1"/>
</dbReference>
<dbReference type="PROSITE" id="PS50005">
    <property type="entry name" value="TPR"/>
    <property type="match status" value="1"/>
</dbReference>
<dbReference type="InterPro" id="IPR019734">
    <property type="entry name" value="TPR_rpt"/>
</dbReference>
<evidence type="ECO:0000256" key="1">
    <source>
        <dbReference type="PROSITE-ProRule" id="PRU00339"/>
    </source>
</evidence>
<comment type="caution">
    <text evidence="3">The sequence shown here is derived from an EMBL/GenBank/DDBJ whole genome shotgun (WGS) entry which is preliminary data.</text>
</comment>
<dbReference type="InterPro" id="IPR011990">
    <property type="entry name" value="TPR-like_helical_dom_sf"/>
</dbReference>
<dbReference type="Gene3D" id="1.25.40.10">
    <property type="entry name" value="Tetratricopeptide repeat domain"/>
    <property type="match status" value="1"/>
</dbReference>
<dbReference type="EMBL" id="JAVRIB010000017">
    <property type="protein sequence ID" value="MDT0636045.1"/>
    <property type="molecule type" value="Genomic_DNA"/>
</dbReference>
<dbReference type="Proteomes" id="UP001251857">
    <property type="component" value="Unassembled WGS sequence"/>
</dbReference>
<gene>
    <name evidence="3" type="ORF">RM532_13910</name>
</gene>
<evidence type="ECO:0000256" key="2">
    <source>
        <dbReference type="SAM" id="MobiDB-lite"/>
    </source>
</evidence>